<gene>
    <name evidence="7" type="ORF">E9934_08925</name>
</gene>
<dbReference type="Proteomes" id="UP000307087">
    <property type="component" value="Unassembled WGS sequence"/>
</dbReference>
<dbReference type="Gene3D" id="1.20.140.10">
    <property type="entry name" value="Butyryl-CoA Dehydrogenase, subunit A, domain 3"/>
    <property type="match status" value="1"/>
</dbReference>
<dbReference type="InterPro" id="IPR009075">
    <property type="entry name" value="AcylCo_DH/oxidase_C"/>
</dbReference>
<evidence type="ECO:0000259" key="6">
    <source>
        <dbReference type="Pfam" id="PF00441"/>
    </source>
</evidence>
<dbReference type="GO" id="GO:0003995">
    <property type="term" value="F:acyl-CoA dehydrogenase activity"/>
    <property type="evidence" value="ECO:0007669"/>
    <property type="project" value="TreeGrafter"/>
</dbReference>
<dbReference type="InterPro" id="IPR037069">
    <property type="entry name" value="AcylCoA_DH/ox_N_sf"/>
</dbReference>
<dbReference type="InterPro" id="IPR036250">
    <property type="entry name" value="AcylCo_DH-like_C"/>
</dbReference>
<dbReference type="InterPro" id="IPR009100">
    <property type="entry name" value="AcylCoA_DH/oxidase_NM_dom_sf"/>
</dbReference>
<dbReference type="Pfam" id="PF00441">
    <property type="entry name" value="Acyl-CoA_dh_1"/>
    <property type="match status" value="1"/>
</dbReference>
<comment type="similarity">
    <text evidence="2">Belongs to the acyl-CoA dehydrogenase family.</text>
</comment>
<comment type="caution">
    <text evidence="7">The sequence shown here is derived from an EMBL/GenBank/DDBJ whole genome shotgun (WGS) entry which is preliminary data.</text>
</comment>
<dbReference type="RefSeq" id="WP_136562523.1">
    <property type="nucleotide sequence ID" value="NZ_BAABLS010000008.1"/>
</dbReference>
<proteinExistence type="inferred from homology"/>
<evidence type="ECO:0000256" key="3">
    <source>
        <dbReference type="ARBA" id="ARBA00022630"/>
    </source>
</evidence>
<name>A0A4S8NFG9_9ACTN</name>
<dbReference type="Gene3D" id="2.40.110.10">
    <property type="entry name" value="Butyryl-CoA Dehydrogenase, subunit A, domain 2"/>
    <property type="match status" value="1"/>
</dbReference>
<dbReference type="SUPFAM" id="SSF56645">
    <property type="entry name" value="Acyl-CoA dehydrogenase NM domain-like"/>
    <property type="match status" value="1"/>
</dbReference>
<feature type="domain" description="Acyl-CoA dehydrogenase/oxidase C-terminal" evidence="6">
    <location>
        <begin position="220"/>
        <end position="340"/>
    </location>
</feature>
<dbReference type="SUPFAM" id="SSF47203">
    <property type="entry name" value="Acyl-CoA dehydrogenase C-terminal domain-like"/>
    <property type="match status" value="1"/>
</dbReference>
<evidence type="ECO:0000313" key="8">
    <source>
        <dbReference type="Proteomes" id="UP000307087"/>
    </source>
</evidence>
<protein>
    <submittedName>
        <fullName evidence="7">Acyl-CoA dehydrogenase</fullName>
    </submittedName>
</protein>
<organism evidence="7 8">
    <name type="scientific">Nocardioides caeni</name>
    <dbReference type="NCBI Taxonomy" id="574700"/>
    <lineage>
        <taxon>Bacteria</taxon>
        <taxon>Bacillati</taxon>
        <taxon>Actinomycetota</taxon>
        <taxon>Actinomycetes</taxon>
        <taxon>Propionibacteriales</taxon>
        <taxon>Nocardioidaceae</taxon>
        <taxon>Nocardioides</taxon>
    </lineage>
</organism>
<accession>A0A4S8NFG9</accession>
<evidence type="ECO:0000313" key="7">
    <source>
        <dbReference type="EMBL" id="THV14761.1"/>
    </source>
</evidence>
<sequence length="359" mass="38350">MIATEAPEIADVRAVAADFFARHRISLDDDGSPRYERDQWRRACNDLGVAAILEPEDDGGLEGGAAMLAAVLVEAGRSLSPLPLMSSAVLAQTALRLVADHGARLELLEGLVTGQVVATLAPWEVSLSAVTAAEEEGRGWLLDGSLSRVIDGGLADLTLVLAPVVDGVGLFALAASDAQSWQEQRAVDLTRTFARVDLERAPARLLGVRPREVLEDLAHWRALALVSDQLGGAEACLDTTLDYLRTRVQFGRVLGSFQALKHQCADLALVVDDIRSALAHLVWALDESPADVPSAAAIATVAGSDGFVTCAEEMVHLHGGIGFTWEHDAHRYVRRALTDRGAFHDVRAAREALLVARGL</sequence>
<dbReference type="EMBL" id="STGW01000004">
    <property type="protein sequence ID" value="THV14761.1"/>
    <property type="molecule type" value="Genomic_DNA"/>
</dbReference>
<keyword evidence="8" id="KW-1185">Reference proteome</keyword>
<dbReference type="Gene3D" id="1.10.540.10">
    <property type="entry name" value="Acyl-CoA dehydrogenase/oxidase, N-terminal domain"/>
    <property type="match status" value="1"/>
</dbReference>
<evidence type="ECO:0000256" key="5">
    <source>
        <dbReference type="ARBA" id="ARBA00023002"/>
    </source>
</evidence>
<dbReference type="InterPro" id="IPR046373">
    <property type="entry name" value="Acyl-CoA_Oxase/DH_mid-dom_sf"/>
</dbReference>
<dbReference type="PANTHER" id="PTHR43884">
    <property type="entry name" value="ACYL-COA DEHYDROGENASE"/>
    <property type="match status" value="1"/>
</dbReference>
<comment type="cofactor">
    <cofactor evidence="1">
        <name>FAD</name>
        <dbReference type="ChEBI" id="CHEBI:57692"/>
    </cofactor>
</comment>
<keyword evidence="3" id="KW-0285">Flavoprotein</keyword>
<dbReference type="GO" id="GO:0050660">
    <property type="term" value="F:flavin adenine dinucleotide binding"/>
    <property type="evidence" value="ECO:0007669"/>
    <property type="project" value="InterPro"/>
</dbReference>
<keyword evidence="5" id="KW-0560">Oxidoreductase</keyword>
<evidence type="ECO:0000256" key="1">
    <source>
        <dbReference type="ARBA" id="ARBA00001974"/>
    </source>
</evidence>
<reference evidence="7 8" key="1">
    <citation type="journal article" date="2009" name="Int. J. Syst. Evol. Microbiol.">
        <title>Nocardioides caeni sp. nov., isolated from wastewater.</title>
        <authorList>
            <person name="Yoon J.H."/>
            <person name="Kang S.J."/>
            <person name="Park S."/>
            <person name="Kim W."/>
            <person name="Oh T.K."/>
        </authorList>
    </citation>
    <scope>NUCLEOTIDE SEQUENCE [LARGE SCALE GENOMIC DNA]</scope>
    <source>
        <strain evidence="7 8">DSM 23134</strain>
    </source>
</reference>
<dbReference type="OrthoDB" id="7328575at2"/>
<dbReference type="PANTHER" id="PTHR43884:SF20">
    <property type="entry name" value="ACYL-COA DEHYDROGENASE FADE28"/>
    <property type="match status" value="1"/>
</dbReference>
<dbReference type="AlphaFoldDB" id="A0A4S8NFG9"/>
<evidence type="ECO:0000256" key="4">
    <source>
        <dbReference type="ARBA" id="ARBA00022827"/>
    </source>
</evidence>
<evidence type="ECO:0000256" key="2">
    <source>
        <dbReference type="ARBA" id="ARBA00009347"/>
    </source>
</evidence>
<keyword evidence="4" id="KW-0274">FAD</keyword>